<dbReference type="EMBL" id="JBHTMX010000431">
    <property type="protein sequence ID" value="MFD1333930.1"/>
    <property type="molecule type" value="Genomic_DNA"/>
</dbReference>
<evidence type="ECO:0000313" key="1">
    <source>
        <dbReference type="EMBL" id="MFD1333930.1"/>
    </source>
</evidence>
<evidence type="ECO:0000313" key="2">
    <source>
        <dbReference type="Proteomes" id="UP001597171"/>
    </source>
</evidence>
<organism evidence="1 2">
    <name type="scientific">Methylopila musalis</name>
    <dbReference type="NCBI Taxonomy" id="1134781"/>
    <lineage>
        <taxon>Bacteria</taxon>
        <taxon>Pseudomonadati</taxon>
        <taxon>Pseudomonadota</taxon>
        <taxon>Alphaproteobacteria</taxon>
        <taxon>Hyphomicrobiales</taxon>
        <taxon>Methylopilaceae</taxon>
        <taxon>Methylopila</taxon>
    </lineage>
</organism>
<protein>
    <submittedName>
        <fullName evidence="1">Saccharopine dehydrogenase</fullName>
    </submittedName>
</protein>
<accession>A0ABW3ZCT3</accession>
<keyword evidence="2" id="KW-1185">Reference proteome</keyword>
<proteinExistence type="predicted"/>
<feature type="non-terminal residue" evidence="1">
    <location>
        <position position="179"/>
    </location>
</feature>
<dbReference type="Proteomes" id="UP001597171">
    <property type="component" value="Unassembled WGS sequence"/>
</dbReference>
<sequence length="179" mass="19003">MDIAITPGGRGEVGPAVIAAILTYAGRPVPVWREGELQWTTGWVDSRRMRVPRLGDRRVAAVETVDAQSLGPDVAVTSRVAFYAGLESRIEQYGLMALARMRRAGLVGRLDGLIPLLVAARRATRITTSDRGGMVVAVTGLDASGALTHARWSLLAEQEHGPQVPTLATAAVVRAIAEG</sequence>
<gene>
    <name evidence="1" type="ORF">ACFQ4O_18140</name>
</gene>
<reference evidence="2" key="1">
    <citation type="journal article" date="2019" name="Int. J. Syst. Evol. Microbiol.">
        <title>The Global Catalogue of Microorganisms (GCM) 10K type strain sequencing project: providing services to taxonomists for standard genome sequencing and annotation.</title>
        <authorList>
            <consortium name="The Broad Institute Genomics Platform"/>
            <consortium name="The Broad Institute Genome Sequencing Center for Infectious Disease"/>
            <person name="Wu L."/>
            <person name="Ma J."/>
        </authorList>
    </citation>
    <scope>NUCLEOTIDE SEQUENCE [LARGE SCALE GENOMIC DNA]</scope>
    <source>
        <strain evidence="2">CCUG 61696</strain>
    </source>
</reference>
<name>A0ABW3ZCT3_9HYPH</name>
<comment type="caution">
    <text evidence="1">The sequence shown here is derived from an EMBL/GenBank/DDBJ whole genome shotgun (WGS) entry which is preliminary data.</text>
</comment>